<reference evidence="2" key="1">
    <citation type="journal article" date="2022" name="bioRxiv">
        <title>Sequencing and chromosome-scale assembly of the giantPleurodeles waltlgenome.</title>
        <authorList>
            <person name="Brown T."/>
            <person name="Elewa A."/>
            <person name="Iarovenko S."/>
            <person name="Subramanian E."/>
            <person name="Araus A.J."/>
            <person name="Petzold A."/>
            <person name="Susuki M."/>
            <person name="Suzuki K.-i.T."/>
            <person name="Hayashi T."/>
            <person name="Toyoda A."/>
            <person name="Oliveira C."/>
            <person name="Osipova E."/>
            <person name="Leigh N.D."/>
            <person name="Simon A."/>
            <person name="Yun M.H."/>
        </authorList>
    </citation>
    <scope>NUCLEOTIDE SEQUENCE</scope>
    <source>
        <strain evidence="2">20211129_DDA</strain>
        <tissue evidence="2">Liver</tissue>
    </source>
</reference>
<accession>A0AAV7W801</accession>
<name>A0AAV7W801_PLEWA</name>
<feature type="region of interest" description="Disordered" evidence="1">
    <location>
        <begin position="1"/>
        <end position="22"/>
    </location>
</feature>
<gene>
    <name evidence="2" type="ORF">NDU88_005493</name>
</gene>
<dbReference type="EMBL" id="JANPWB010000002">
    <property type="protein sequence ID" value="KAJ1210125.1"/>
    <property type="molecule type" value="Genomic_DNA"/>
</dbReference>
<evidence type="ECO:0000313" key="2">
    <source>
        <dbReference type="EMBL" id="KAJ1210125.1"/>
    </source>
</evidence>
<sequence>MWAARRRDDDSKEKRCPSHDWTGTAVASLPHMLLHNMGKHKELKPPEQGKIDKYSKAMGFPAQIDSRVQPPDTGDLLLAIQQSRTAMETIVDGVAMEVSLLRQELRKVVE</sequence>
<evidence type="ECO:0000256" key="1">
    <source>
        <dbReference type="SAM" id="MobiDB-lite"/>
    </source>
</evidence>
<comment type="caution">
    <text evidence="2">The sequence shown here is derived from an EMBL/GenBank/DDBJ whole genome shotgun (WGS) entry which is preliminary data.</text>
</comment>
<dbReference type="AlphaFoldDB" id="A0AAV7W801"/>
<feature type="compositionally biased region" description="Basic and acidic residues" evidence="1">
    <location>
        <begin position="1"/>
        <end position="18"/>
    </location>
</feature>
<evidence type="ECO:0000313" key="3">
    <source>
        <dbReference type="Proteomes" id="UP001066276"/>
    </source>
</evidence>
<proteinExistence type="predicted"/>
<organism evidence="2 3">
    <name type="scientific">Pleurodeles waltl</name>
    <name type="common">Iberian ribbed newt</name>
    <dbReference type="NCBI Taxonomy" id="8319"/>
    <lineage>
        <taxon>Eukaryota</taxon>
        <taxon>Metazoa</taxon>
        <taxon>Chordata</taxon>
        <taxon>Craniata</taxon>
        <taxon>Vertebrata</taxon>
        <taxon>Euteleostomi</taxon>
        <taxon>Amphibia</taxon>
        <taxon>Batrachia</taxon>
        <taxon>Caudata</taxon>
        <taxon>Salamandroidea</taxon>
        <taxon>Salamandridae</taxon>
        <taxon>Pleurodelinae</taxon>
        <taxon>Pleurodeles</taxon>
    </lineage>
</organism>
<dbReference type="Proteomes" id="UP001066276">
    <property type="component" value="Chromosome 1_2"/>
</dbReference>
<keyword evidence="3" id="KW-1185">Reference proteome</keyword>
<protein>
    <submittedName>
        <fullName evidence="2">Uncharacterized protein</fullName>
    </submittedName>
</protein>